<accession>M4RQM7</accession>
<dbReference type="InterPro" id="IPR011990">
    <property type="entry name" value="TPR-like_helical_dom_sf"/>
</dbReference>
<name>M4RQM7_9ALTE</name>
<dbReference type="HOGENOM" id="CLU_1169784_0_0_6"/>
<dbReference type="KEGG" id="gps:C427_2375"/>
<dbReference type="Proteomes" id="UP000011864">
    <property type="component" value="Chromosome"/>
</dbReference>
<proteinExistence type="predicted"/>
<dbReference type="Gene3D" id="1.25.40.10">
    <property type="entry name" value="Tetratricopeptide repeat domain"/>
    <property type="match status" value="1"/>
</dbReference>
<organism evidence="1 2">
    <name type="scientific">Paraglaciecola psychrophila 170</name>
    <dbReference type="NCBI Taxonomy" id="1129794"/>
    <lineage>
        <taxon>Bacteria</taxon>
        <taxon>Pseudomonadati</taxon>
        <taxon>Pseudomonadota</taxon>
        <taxon>Gammaproteobacteria</taxon>
        <taxon>Alteromonadales</taxon>
        <taxon>Alteromonadaceae</taxon>
        <taxon>Paraglaciecola</taxon>
    </lineage>
</organism>
<dbReference type="SUPFAM" id="SSF48452">
    <property type="entry name" value="TPR-like"/>
    <property type="match status" value="1"/>
</dbReference>
<evidence type="ECO:0000313" key="1">
    <source>
        <dbReference type="EMBL" id="AGH44484.1"/>
    </source>
</evidence>
<protein>
    <submittedName>
        <fullName evidence="1">Uncharacterized protein</fullName>
    </submittedName>
</protein>
<sequence>MAQFDELTGKEITGFIDCIEFIAFFVLFTSEQVQNKNIRKLNHLLQYSFPDKITFENTKIIEQLESEIINITNPLELAAAYNQLAKWYSEMKEFSDEMRYRKLCWETRPEYYENITPLIQGELNLNRLESAIDYSVAFFQLDTNNPTIMQDLLSVYEHEKYWPLFEKLIIKLQLNYADEDEILGNILFHYSIYLNDSNQKTKSLEQLKIARVLFNKVDSSHQAIKQIDIIINQETSN</sequence>
<dbReference type="PATRIC" id="fig|1129794.4.peg.2355"/>
<dbReference type="EMBL" id="CP003837">
    <property type="protein sequence ID" value="AGH44484.1"/>
    <property type="molecule type" value="Genomic_DNA"/>
</dbReference>
<evidence type="ECO:0000313" key="2">
    <source>
        <dbReference type="Proteomes" id="UP000011864"/>
    </source>
</evidence>
<reference evidence="1 2" key="1">
    <citation type="journal article" date="2013" name="Genome Announc.">
        <title>Complete Genome Sequence of Glaciecola psychrophila Strain 170T.</title>
        <authorList>
            <person name="Yin J."/>
            <person name="Chen J."/>
            <person name="Liu G."/>
            <person name="Yu Y."/>
            <person name="Song L."/>
            <person name="Wang X."/>
            <person name="Qu X."/>
        </authorList>
    </citation>
    <scope>NUCLEOTIDE SEQUENCE [LARGE SCALE GENOMIC DNA]</scope>
    <source>
        <strain evidence="1 2">170</strain>
    </source>
</reference>
<dbReference type="AlphaFoldDB" id="M4RQM7"/>
<gene>
    <name evidence="1" type="ORF">C427_2375</name>
</gene>
<keyword evidence="2" id="KW-1185">Reference proteome</keyword>